<dbReference type="RefSeq" id="WP_119276051.1">
    <property type="nucleotide sequence ID" value="NZ_QWLA01000008.1"/>
</dbReference>
<dbReference type="GO" id="GO:0005886">
    <property type="term" value="C:plasma membrane"/>
    <property type="evidence" value="ECO:0007669"/>
    <property type="project" value="UniProtKB-SubCell"/>
</dbReference>
<evidence type="ECO:0000256" key="4">
    <source>
        <dbReference type="ARBA" id="ARBA00022692"/>
    </source>
</evidence>
<dbReference type="InterPro" id="IPR007227">
    <property type="entry name" value="Cell_shape_determining_MreD"/>
</dbReference>
<evidence type="ECO:0000256" key="6">
    <source>
        <dbReference type="ARBA" id="ARBA00022989"/>
    </source>
</evidence>
<dbReference type="Proteomes" id="UP000265341">
    <property type="component" value="Unassembled WGS sequence"/>
</dbReference>
<comment type="subcellular location">
    <subcellularLocation>
        <location evidence="1">Cell membrane</location>
        <topology evidence="1">Multi-pass membrane protein</topology>
    </subcellularLocation>
</comment>
<evidence type="ECO:0000256" key="3">
    <source>
        <dbReference type="ARBA" id="ARBA00022475"/>
    </source>
</evidence>
<gene>
    <name evidence="9" type="ORF">Mrose_00711</name>
</gene>
<keyword evidence="4 8" id="KW-0812">Transmembrane</keyword>
<reference evidence="9 10" key="1">
    <citation type="submission" date="2018-08" db="EMBL/GenBank/DDBJ databases">
        <title>Meiothermus roseus NBRC 110900 genome sequencing project.</title>
        <authorList>
            <person name="Da Costa M.S."/>
            <person name="Albuquerque L."/>
            <person name="Raposo P."/>
            <person name="Froufe H.J.C."/>
            <person name="Barroso C.S."/>
            <person name="Egas C."/>
        </authorList>
    </citation>
    <scope>NUCLEOTIDE SEQUENCE [LARGE SCALE GENOMIC DNA]</scope>
    <source>
        <strain evidence="9 10">NBRC 110900</strain>
    </source>
</reference>
<keyword evidence="3" id="KW-1003">Cell membrane</keyword>
<keyword evidence="10" id="KW-1185">Reference proteome</keyword>
<evidence type="ECO:0000313" key="10">
    <source>
        <dbReference type="Proteomes" id="UP000265341"/>
    </source>
</evidence>
<feature type="transmembrane region" description="Helical" evidence="8">
    <location>
        <begin position="93"/>
        <end position="117"/>
    </location>
</feature>
<evidence type="ECO:0000256" key="7">
    <source>
        <dbReference type="ARBA" id="ARBA00023136"/>
    </source>
</evidence>
<comment type="caution">
    <text evidence="9">The sequence shown here is derived from an EMBL/GenBank/DDBJ whole genome shotgun (WGS) entry which is preliminary data.</text>
</comment>
<proteinExistence type="inferred from homology"/>
<protein>
    <submittedName>
        <fullName evidence="9">Rod shape-determining protein MreD</fullName>
    </submittedName>
</protein>
<dbReference type="NCBIfam" id="TIGR03426">
    <property type="entry name" value="shape_MreD"/>
    <property type="match status" value="1"/>
</dbReference>
<name>A0A399EXD9_9DEIN</name>
<feature type="transmembrane region" description="Helical" evidence="8">
    <location>
        <begin position="32"/>
        <end position="53"/>
    </location>
</feature>
<comment type="similarity">
    <text evidence="2">Belongs to the MreD family.</text>
</comment>
<evidence type="ECO:0000256" key="2">
    <source>
        <dbReference type="ARBA" id="ARBA00007776"/>
    </source>
</evidence>
<dbReference type="OrthoDB" id="33110at2"/>
<sequence>MRAAILILLTFLLQGLVSGLMPAELAPPDLPFLAALALASFYPIYVGLPLAFAVGMLQDLLSAGYPGLHTVGLLCGVYVYYRFSRSFHPDELLGQITILGGSFLAKWLGYALIGYWLRGGPFGFAALTGVFASEIILTLGLAPFLLSWARGVLGERRRE</sequence>
<organism evidence="9 10">
    <name type="scientific">Calidithermus roseus</name>
    <dbReference type="NCBI Taxonomy" id="1644118"/>
    <lineage>
        <taxon>Bacteria</taxon>
        <taxon>Thermotogati</taxon>
        <taxon>Deinococcota</taxon>
        <taxon>Deinococci</taxon>
        <taxon>Thermales</taxon>
        <taxon>Thermaceae</taxon>
        <taxon>Calidithermus</taxon>
    </lineage>
</organism>
<keyword evidence="6 8" id="KW-1133">Transmembrane helix</keyword>
<feature type="transmembrane region" description="Helical" evidence="8">
    <location>
        <begin position="124"/>
        <end position="149"/>
    </location>
</feature>
<evidence type="ECO:0000313" key="9">
    <source>
        <dbReference type="EMBL" id="RIH88678.1"/>
    </source>
</evidence>
<feature type="transmembrane region" description="Helical" evidence="8">
    <location>
        <begin position="60"/>
        <end position="81"/>
    </location>
</feature>
<evidence type="ECO:0000256" key="5">
    <source>
        <dbReference type="ARBA" id="ARBA00022960"/>
    </source>
</evidence>
<evidence type="ECO:0000256" key="8">
    <source>
        <dbReference type="SAM" id="Phobius"/>
    </source>
</evidence>
<dbReference type="AlphaFoldDB" id="A0A399EXD9"/>
<dbReference type="EMBL" id="QWLA01000008">
    <property type="protein sequence ID" value="RIH88678.1"/>
    <property type="molecule type" value="Genomic_DNA"/>
</dbReference>
<keyword evidence="7 8" id="KW-0472">Membrane</keyword>
<accession>A0A399EXD9</accession>
<dbReference type="GO" id="GO:0008360">
    <property type="term" value="P:regulation of cell shape"/>
    <property type="evidence" value="ECO:0007669"/>
    <property type="project" value="UniProtKB-KW"/>
</dbReference>
<keyword evidence="5" id="KW-0133">Cell shape</keyword>
<evidence type="ECO:0000256" key="1">
    <source>
        <dbReference type="ARBA" id="ARBA00004651"/>
    </source>
</evidence>